<evidence type="ECO:0000256" key="1">
    <source>
        <dbReference type="ARBA" id="ARBA00004571"/>
    </source>
</evidence>
<name>A0A9X4F7M3_9VIBR</name>
<keyword evidence="3" id="KW-0472">Membrane</keyword>
<evidence type="ECO:0000256" key="4">
    <source>
        <dbReference type="SAM" id="SignalP"/>
    </source>
</evidence>
<dbReference type="PANTHER" id="PTHR34501:SF2">
    <property type="entry name" value="OUTER MEMBRANE PORIN F-RELATED"/>
    <property type="match status" value="1"/>
</dbReference>
<evidence type="ECO:0000256" key="2">
    <source>
        <dbReference type="ARBA" id="ARBA00022729"/>
    </source>
</evidence>
<dbReference type="Gene3D" id="2.40.160.10">
    <property type="entry name" value="Porin"/>
    <property type="match status" value="1"/>
</dbReference>
<protein>
    <submittedName>
        <fullName evidence="6">Porin</fullName>
    </submittedName>
</protein>
<feature type="chain" id="PRO_5040750712" evidence="4">
    <location>
        <begin position="20"/>
        <end position="327"/>
    </location>
</feature>
<sequence length="327" mass="35270">MKKTLLALAVMAAAGSAQAGIELYNQDGVTVNLKGDIEVVYSNTTTESSMKQKIEDADFGFDVRYAVNDTWQVGAYWEFNGSKKTNSEVTRNGDTYVAAYHATLGSIKFGRLCTAVDDLGIGSDEAFGISTFLDNATDECSDEAVRYDFDNGDVYATLGFVQNKIDNKFLDNTKDVISDGNGDTYYDGRAGFRGLDNFDISVFASQFSVETETATHKDHTGFGSEIVFSGIENVNLAIAYYSVSSDLANDDNSVIAVAADYTMGKWGFAAGFSAGDHDDVAKEKDTWFVNTTYGVAPNTKLYAEVGGLDQKDVDDNLGLAIGVEASF</sequence>
<reference evidence="6" key="1">
    <citation type="submission" date="2022-02" db="EMBL/GenBank/DDBJ databases">
        <title>Emergence and expansion in Europe of a Vibrio aestuarianus clonal complex pathogenic for oysters.</title>
        <authorList>
            <person name="Mesnil A."/>
            <person name="Travers M.-A."/>
        </authorList>
    </citation>
    <scope>NUCLEOTIDE SEQUENCE</scope>
    <source>
        <strain evidence="6">19_064_15T1</strain>
    </source>
</reference>
<dbReference type="RefSeq" id="WP_171981079.1">
    <property type="nucleotide sequence ID" value="NZ_JAKNAX010000007.1"/>
</dbReference>
<dbReference type="GO" id="GO:0009279">
    <property type="term" value="C:cell outer membrane"/>
    <property type="evidence" value="ECO:0007669"/>
    <property type="project" value="UniProtKB-SubCell"/>
</dbReference>
<dbReference type="SUPFAM" id="SSF56935">
    <property type="entry name" value="Porins"/>
    <property type="match status" value="1"/>
</dbReference>
<dbReference type="InterPro" id="IPR033900">
    <property type="entry name" value="Gram_neg_porin_domain"/>
</dbReference>
<evidence type="ECO:0000313" key="6">
    <source>
        <dbReference type="EMBL" id="MDE1345619.1"/>
    </source>
</evidence>
<dbReference type="AlphaFoldDB" id="A0A9X4F7M3"/>
<gene>
    <name evidence="6" type="ORF">L9X51_04080</name>
</gene>
<comment type="caution">
    <text evidence="6">The sequence shown here is derived from an EMBL/GenBank/DDBJ whole genome shotgun (WGS) entry which is preliminary data.</text>
</comment>
<evidence type="ECO:0000313" key="7">
    <source>
        <dbReference type="Proteomes" id="UP001140978"/>
    </source>
</evidence>
<comment type="subcellular location">
    <subcellularLocation>
        <location evidence="1">Cell outer membrane</location>
        <topology evidence="1">Multi-pass membrane protein</topology>
    </subcellularLocation>
</comment>
<evidence type="ECO:0000256" key="3">
    <source>
        <dbReference type="ARBA" id="ARBA00023136"/>
    </source>
</evidence>
<dbReference type="Pfam" id="PF13609">
    <property type="entry name" value="Porin_4"/>
    <property type="match status" value="1"/>
</dbReference>
<dbReference type="InterPro" id="IPR023614">
    <property type="entry name" value="Porin_dom_sf"/>
</dbReference>
<accession>A0A9X4F7M3</accession>
<evidence type="ECO:0000259" key="5">
    <source>
        <dbReference type="Pfam" id="PF13609"/>
    </source>
</evidence>
<proteinExistence type="predicted"/>
<feature type="signal peptide" evidence="4">
    <location>
        <begin position="1"/>
        <end position="19"/>
    </location>
</feature>
<feature type="domain" description="Porin" evidence="5">
    <location>
        <begin position="7"/>
        <end position="312"/>
    </location>
</feature>
<organism evidence="6 7">
    <name type="scientific">Vibrio aestuarianus</name>
    <dbReference type="NCBI Taxonomy" id="28171"/>
    <lineage>
        <taxon>Bacteria</taxon>
        <taxon>Pseudomonadati</taxon>
        <taxon>Pseudomonadota</taxon>
        <taxon>Gammaproteobacteria</taxon>
        <taxon>Vibrionales</taxon>
        <taxon>Vibrionaceae</taxon>
        <taxon>Vibrio</taxon>
    </lineage>
</organism>
<dbReference type="EMBL" id="JAKNAX010000007">
    <property type="protein sequence ID" value="MDE1345619.1"/>
    <property type="molecule type" value="Genomic_DNA"/>
</dbReference>
<dbReference type="InterPro" id="IPR050298">
    <property type="entry name" value="Gram-neg_bact_OMP"/>
</dbReference>
<dbReference type="PANTHER" id="PTHR34501">
    <property type="entry name" value="PROTEIN YDDL-RELATED"/>
    <property type="match status" value="1"/>
</dbReference>
<dbReference type="GO" id="GO:0015288">
    <property type="term" value="F:porin activity"/>
    <property type="evidence" value="ECO:0007669"/>
    <property type="project" value="InterPro"/>
</dbReference>
<dbReference type="Proteomes" id="UP001140978">
    <property type="component" value="Unassembled WGS sequence"/>
</dbReference>
<keyword evidence="2 4" id="KW-0732">Signal</keyword>